<accession>A0AC60VXR2</accession>
<gene>
    <name evidence="1" type="ORF">H2B03_03230</name>
</gene>
<dbReference type="Proteomes" id="UP000559653">
    <property type="component" value="Unassembled WGS sequence"/>
</dbReference>
<dbReference type="EMBL" id="JACEMZ010000012">
    <property type="protein sequence ID" value="MBA4452176.1"/>
    <property type="molecule type" value="Genomic_DNA"/>
</dbReference>
<evidence type="ECO:0000313" key="1">
    <source>
        <dbReference type="EMBL" id="MBA4452176.1"/>
    </source>
</evidence>
<protein>
    <submittedName>
        <fullName evidence="1">Uncharacterized protein</fullName>
    </submittedName>
</protein>
<evidence type="ECO:0000313" key="2">
    <source>
        <dbReference type="Proteomes" id="UP000559653"/>
    </source>
</evidence>
<name>A0AC60VXR2_9ARCH</name>
<organism evidence="1 2">
    <name type="scientific">Candidatus Nitrosomaritimum aestuariumsis</name>
    <dbReference type="NCBI Taxonomy" id="3342354"/>
    <lineage>
        <taxon>Archaea</taxon>
        <taxon>Nitrososphaerota</taxon>
        <taxon>Nitrososphaeria</taxon>
        <taxon>Nitrosopumilales</taxon>
        <taxon>Nitrosopumilaceae</taxon>
        <taxon>Candidatus Nitrosomaritimum</taxon>
    </lineage>
</organism>
<proteinExistence type="predicted"/>
<sequence length="95" mass="10531">MTDIIWGNGSEVLSGDSFILNVTHRKNGNKNNYSDTEKIKIVSADLPGFPNNQDEWRPEMLKECVIDSFLKCEINERTGEGTILAKVSHSGVGGY</sequence>
<reference evidence="1 2" key="1">
    <citation type="journal article" date="2020" name="Appl. Environ. Microbiol.">
        <title>Genomic Characteristics of a Novel Species of Ammonia-Oxidizing Archaea from the Jiulong River Estuary.</title>
        <authorList>
            <person name="Zou D."/>
            <person name="Wan R."/>
            <person name="Han L."/>
            <person name="Xu M.N."/>
            <person name="Liu Y."/>
            <person name="Liu H."/>
            <person name="Kao S.J."/>
            <person name="Li M."/>
        </authorList>
    </citation>
    <scope>NUCLEOTIDE SEQUENCE [LARGE SCALE GENOMIC DNA]</scope>
    <source>
        <strain evidence="1">W1bin1</strain>
    </source>
</reference>
<comment type="caution">
    <text evidence="1">The sequence shown here is derived from an EMBL/GenBank/DDBJ whole genome shotgun (WGS) entry which is preliminary data.</text>
</comment>